<dbReference type="GO" id="GO:0031118">
    <property type="term" value="P:rRNA pseudouridine synthesis"/>
    <property type="evidence" value="ECO:0007669"/>
    <property type="project" value="TreeGrafter"/>
</dbReference>
<accession>A0AA96V6A3</accession>
<dbReference type="RefSeq" id="WP_338097490.1">
    <property type="nucleotide sequence ID" value="NZ_CP131061.1"/>
</dbReference>
<dbReference type="PANTHER" id="PTHR23127">
    <property type="entry name" value="CENTROMERE/MICROTUBULE BINDING PROTEIN CBF5"/>
    <property type="match status" value="1"/>
</dbReference>
<dbReference type="AlphaFoldDB" id="A0AA96V6A3"/>
<dbReference type="InterPro" id="IPR015947">
    <property type="entry name" value="PUA-like_sf"/>
</dbReference>
<proteinExistence type="inferred from homology"/>
<dbReference type="CDD" id="cd21148">
    <property type="entry name" value="PUA_Cbf5"/>
    <property type="match status" value="1"/>
</dbReference>
<dbReference type="SUPFAM" id="SSF55120">
    <property type="entry name" value="Pseudouridine synthase"/>
    <property type="match status" value="1"/>
</dbReference>
<dbReference type="InterPro" id="IPR002501">
    <property type="entry name" value="PsdUridine_synth_N"/>
</dbReference>
<feature type="domain" description="PUA" evidence="5">
    <location>
        <begin position="252"/>
        <end position="326"/>
    </location>
</feature>
<dbReference type="GO" id="GO:1990481">
    <property type="term" value="P:mRNA pseudouridine synthesis"/>
    <property type="evidence" value="ECO:0007669"/>
    <property type="project" value="TreeGrafter"/>
</dbReference>
<dbReference type="Pfam" id="PF01472">
    <property type="entry name" value="PUA"/>
    <property type="match status" value="1"/>
</dbReference>
<dbReference type="EC" id="5.4.99.25" evidence="3"/>
<evidence type="ECO:0000256" key="1">
    <source>
        <dbReference type="ARBA" id="ARBA00022694"/>
    </source>
</evidence>
<feature type="active site" description="Nucleophile" evidence="3">
    <location>
        <position position="84"/>
    </location>
</feature>
<dbReference type="HAMAP" id="MF_01081">
    <property type="entry name" value="TruB_arch"/>
    <property type="match status" value="1"/>
</dbReference>
<dbReference type="SUPFAM" id="SSF88697">
    <property type="entry name" value="PUA domain-like"/>
    <property type="match status" value="1"/>
</dbReference>
<dbReference type="InterPro" id="IPR004802">
    <property type="entry name" value="tRNA_PsdUridine_synth_B_fam"/>
</dbReference>
<dbReference type="InterPro" id="IPR036974">
    <property type="entry name" value="PUA_sf"/>
</dbReference>
<evidence type="ECO:0000256" key="3">
    <source>
        <dbReference type="HAMAP-Rule" id="MF_01081"/>
    </source>
</evidence>
<dbReference type="EMBL" id="CP131061">
    <property type="protein sequence ID" value="WNY27522.1"/>
    <property type="molecule type" value="Genomic_DNA"/>
</dbReference>
<dbReference type="GO" id="GO:0031120">
    <property type="term" value="P:snRNA pseudouridine synthesis"/>
    <property type="evidence" value="ECO:0007669"/>
    <property type="project" value="TreeGrafter"/>
</dbReference>
<dbReference type="InterPro" id="IPR002478">
    <property type="entry name" value="PUA"/>
</dbReference>
<evidence type="ECO:0000313" key="7">
    <source>
        <dbReference type="EMBL" id="WNY27522.1"/>
    </source>
</evidence>
<protein>
    <recommendedName>
        <fullName evidence="3">Probable tRNA pseudouridine synthase B</fullName>
        <ecNumber evidence="3">5.4.99.25</ecNumber>
    </recommendedName>
    <alternativeName>
        <fullName evidence="3">tRNA pseudouridine(55) synthase</fullName>
        <shortName evidence="3">Psi55 synthase</shortName>
    </alternativeName>
    <alternativeName>
        <fullName evidence="3">tRNA pseudouridylate synthase</fullName>
    </alternativeName>
    <alternativeName>
        <fullName evidence="3">tRNA-uridine isomerase</fullName>
    </alternativeName>
</protein>
<feature type="domain" description="Dyskerin-like" evidence="6">
    <location>
        <begin position="31"/>
        <end position="65"/>
    </location>
</feature>
<evidence type="ECO:0000313" key="8">
    <source>
        <dbReference type="Proteomes" id="UP001304970"/>
    </source>
</evidence>
<dbReference type="InterPro" id="IPR026326">
    <property type="entry name" value="TruB_arch"/>
</dbReference>
<dbReference type="PANTHER" id="PTHR23127:SF0">
    <property type="entry name" value="H_ACA RIBONUCLEOPROTEIN COMPLEX SUBUNIT DKC1"/>
    <property type="match status" value="1"/>
</dbReference>
<keyword evidence="1 3" id="KW-0819">tRNA processing</keyword>
<dbReference type="PROSITE" id="PS50890">
    <property type="entry name" value="PUA"/>
    <property type="match status" value="1"/>
</dbReference>
<comment type="catalytic activity">
    <reaction evidence="3">
        <text>uridine(55) in tRNA = pseudouridine(55) in tRNA</text>
        <dbReference type="Rhea" id="RHEA:42532"/>
        <dbReference type="Rhea" id="RHEA-COMP:10101"/>
        <dbReference type="Rhea" id="RHEA-COMP:10102"/>
        <dbReference type="ChEBI" id="CHEBI:65314"/>
        <dbReference type="ChEBI" id="CHEBI:65315"/>
        <dbReference type="EC" id="5.4.99.25"/>
    </reaction>
</comment>
<dbReference type="Gene3D" id="3.30.2350.10">
    <property type="entry name" value="Pseudouridine synthase"/>
    <property type="match status" value="1"/>
</dbReference>
<gene>
    <name evidence="3 7" type="primary">truB</name>
    <name evidence="7" type="ORF">MsAm2_13240</name>
</gene>
<sequence>MAKRELFRNDYFFSDKGETVFLADAVPGKSGISGMSPAERPIREYIEKGVVVINKPSGPTSHEIAAFVRDILEVKVAGHSGSLDPGVTGTQPVMIGKATRAVAALRLSGKEYICLMKLHRAVPKKKIESTLLEFTGGVYQMPPVRSAVKRAVRVRHIYYIEPLEIRDTLVLMRVGCEAGTYIRKLCHDAGMALGVGAHMQELVRSKAGPFTDFESVSLYALKDAYALWKESGDESELRRLILPMESAFAHLPKIVVRDTAVDALCSGAFLARAGVISYETSIQKGEMAAIFSQKGEIISLSVALMSPDEIKKSEKGFIARPKAVLMEKGTYPAFWKNRENKSVESENELKNKSKNESKKESKKRVQK</sequence>
<evidence type="ECO:0000259" key="5">
    <source>
        <dbReference type="SMART" id="SM00359"/>
    </source>
</evidence>
<dbReference type="GeneID" id="89228750"/>
<evidence type="ECO:0000256" key="4">
    <source>
        <dbReference type="SAM" id="MobiDB-lite"/>
    </source>
</evidence>
<reference evidence="7 8" key="1">
    <citation type="submission" date="2023-07" db="EMBL/GenBank/DDBJ databases">
        <title>Closed genome sequence of Methanosarcinaceae archaeon Am2.</title>
        <authorList>
            <person name="Poehlein A."/>
            <person name="Protasov E."/>
            <person name="Platt K."/>
            <person name="Reeh H."/>
            <person name="Daniel R."/>
            <person name="Brune A."/>
        </authorList>
    </citation>
    <scope>NUCLEOTIDE SEQUENCE [LARGE SCALE GENOMIC DNA]</scope>
    <source>
        <strain evidence="7 8">Am2</strain>
    </source>
</reference>
<dbReference type="NCBIfam" id="TIGR00425">
    <property type="entry name" value="CBF5"/>
    <property type="match status" value="1"/>
</dbReference>
<dbReference type="Pfam" id="PF16198">
    <property type="entry name" value="TruB_C_2"/>
    <property type="match status" value="1"/>
</dbReference>
<dbReference type="GO" id="GO:0031119">
    <property type="term" value="P:tRNA pseudouridine synthesis"/>
    <property type="evidence" value="ECO:0007669"/>
    <property type="project" value="UniProtKB-UniRule"/>
</dbReference>
<dbReference type="Proteomes" id="UP001304970">
    <property type="component" value="Chromosome"/>
</dbReference>
<feature type="compositionally biased region" description="Basic and acidic residues" evidence="4">
    <location>
        <begin position="341"/>
        <end position="359"/>
    </location>
</feature>
<dbReference type="GO" id="GO:0003723">
    <property type="term" value="F:RNA binding"/>
    <property type="evidence" value="ECO:0007669"/>
    <property type="project" value="InterPro"/>
</dbReference>
<dbReference type="NCBIfam" id="NF003280">
    <property type="entry name" value="PRK04270.1"/>
    <property type="match status" value="1"/>
</dbReference>
<comment type="function">
    <text evidence="3">Could be responsible for synthesis of pseudouridine from uracil-55 in the psi GC loop of transfer RNAs.</text>
</comment>
<dbReference type="GO" id="GO:0160148">
    <property type="term" value="F:tRNA pseudouridine(55) synthase activity"/>
    <property type="evidence" value="ECO:0007669"/>
    <property type="project" value="UniProtKB-EC"/>
</dbReference>
<comment type="similarity">
    <text evidence="3">Belongs to the pseudouridine synthase TruB family. Type 2 subfamily.</text>
</comment>
<dbReference type="InterPro" id="IPR012960">
    <property type="entry name" value="Dyskerin-like"/>
</dbReference>
<dbReference type="InterPro" id="IPR020103">
    <property type="entry name" value="PsdUridine_synth_cat_dom_sf"/>
</dbReference>
<dbReference type="Gene3D" id="2.30.130.10">
    <property type="entry name" value="PUA domain"/>
    <property type="match status" value="1"/>
</dbReference>
<keyword evidence="2 3" id="KW-0413">Isomerase</keyword>
<evidence type="ECO:0000259" key="6">
    <source>
        <dbReference type="SMART" id="SM01136"/>
    </source>
</evidence>
<dbReference type="InterPro" id="IPR032819">
    <property type="entry name" value="TruB_C"/>
</dbReference>
<dbReference type="SMART" id="SM00359">
    <property type="entry name" value="PUA"/>
    <property type="match status" value="1"/>
</dbReference>
<organism evidence="7 8">
    <name type="scientific">Methanolapillus ohkumae</name>
    <dbReference type="NCBI Taxonomy" id="3028298"/>
    <lineage>
        <taxon>Archaea</taxon>
        <taxon>Methanobacteriati</taxon>
        <taxon>Methanobacteriota</taxon>
        <taxon>Stenosarchaea group</taxon>
        <taxon>Methanomicrobia</taxon>
        <taxon>Methanosarcinales</taxon>
        <taxon>Methanosarcinaceae</taxon>
        <taxon>Methanolapillus</taxon>
    </lineage>
</organism>
<evidence type="ECO:0000256" key="2">
    <source>
        <dbReference type="ARBA" id="ARBA00023235"/>
    </source>
</evidence>
<feature type="region of interest" description="Disordered" evidence="4">
    <location>
        <begin position="341"/>
        <end position="367"/>
    </location>
</feature>
<keyword evidence="8" id="KW-1185">Reference proteome</keyword>
<name>A0AA96V6A3_9EURY</name>
<dbReference type="Pfam" id="PF01509">
    <property type="entry name" value="TruB_N"/>
    <property type="match status" value="1"/>
</dbReference>
<dbReference type="Pfam" id="PF08068">
    <property type="entry name" value="DKCLD"/>
    <property type="match status" value="1"/>
</dbReference>
<dbReference type="GO" id="GO:0000495">
    <property type="term" value="P:box H/ACA sno(s)RNA 3'-end processing"/>
    <property type="evidence" value="ECO:0007669"/>
    <property type="project" value="TreeGrafter"/>
</dbReference>
<dbReference type="SMART" id="SM01136">
    <property type="entry name" value="DKCLD"/>
    <property type="match status" value="1"/>
</dbReference>